<comment type="caution">
    <text evidence="2">The sequence shown here is derived from an EMBL/GenBank/DDBJ whole genome shotgun (WGS) entry which is preliminary data.</text>
</comment>
<accession>A0A830CEW1</accession>
<dbReference type="AlphaFoldDB" id="A0A830CEW1"/>
<evidence type="ECO:0000256" key="1">
    <source>
        <dbReference type="SAM" id="MobiDB-lite"/>
    </source>
</evidence>
<organism evidence="2 3">
    <name type="scientific">Phtheirospermum japonicum</name>
    <dbReference type="NCBI Taxonomy" id="374723"/>
    <lineage>
        <taxon>Eukaryota</taxon>
        <taxon>Viridiplantae</taxon>
        <taxon>Streptophyta</taxon>
        <taxon>Embryophyta</taxon>
        <taxon>Tracheophyta</taxon>
        <taxon>Spermatophyta</taxon>
        <taxon>Magnoliopsida</taxon>
        <taxon>eudicotyledons</taxon>
        <taxon>Gunneridae</taxon>
        <taxon>Pentapetalae</taxon>
        <taxon>asterids</taxon>
        <taxon>lamiids</taxon>
        <taxon>Lamiales</taxon>
        <taxon>Orobanchaceae</taxon>
        <taxon>Orobanchaceae incertae sedis</taxon>
        <taxon>Phtheirospermum</taxon>
    </lineage>
</organism>
<dbReference type="Proteomes" id="UP000653305">
    <property type="component" value="Unassembled WGS sequence"/>
</dbReference>
<reference evidence="2" key="1">
    <citation type="submission" date="2020-07" db="EMBL/GenBank/DDBJ databases">
        <title>Ethylene signaling mediates host invasion by parasitic plants.</title>
        <authorList>
            <person name="Yoshida S."/>
        </authorList>
    </citation>
    <scope>NUCLEOTIDE SEQUENCE</scope>
    <source>
        <strain evidence="2">Okayama</strain>
    </source>
</reference>
<dbReference type="EMBL" id="BMAC01000516">
    <property type="protein sequence ID" value="GFP98160.1"/>
    <property type="molecule type" value="Genomic_DNA"/>
</dbReference>
<keyword evidence="3" id="KW-1185">Reference proteome</keyword>
<protein>
    <submittedName>
        <fullName evidence="2">Zinc finger protein constans-like 14</fullName>
    </submittedName>
</protein>
<evidence type="ECO:0000313" key="2">
    <source>
        <dbReference type="EMBL" id="GFP98160.1"/>
    </source>
</evidence>
<gene>
    <name evidence="2" type="ORF">PHJA_001960000</name>
</gene>
<sequence length="263" mass="28503">MVPNAGSVIYSDCGGELVKKKSPSCGKQKQVILKQLLELLADGGGGDGGGDDVEPRTPCSGGGWQPENLCEEQLQEEKQLEDGGGGGFTSLLMMQPSASLKEEVNSLWNNSSTCDHSAQIWDFNLGQLRGHDEPGSIDLECGGSDMVYTVKSYSELLKETSLEKRGANYSIAHEDIIPFNCTSNNQGPATSESNSLPVSKPSSYSDFTKTKSFGGSIDLQFADQPILMNSENVMAMTKADMDLLAKNRGNAMQRYKEKKKNRR</sequence>
<feature type="region of interest" description="Disordered" evidence="1">
    <location>
        <begin position="43"/>
        <end position="66"/>
    </location>
</feature>
<evidence type="ECO:0000313" key="3">
    <source>
        <dbReference type="Proteomes" id="UP000653305"/>
    </source>
</evidence>
<proteinExistence type="predicted"/>
<name>A0A830CEW1_9LAMI</name>
<dbReference type="OrthoDB" id="153872at2759"/>